<evidence type="ECO:0000256" key="1">
    <source>
        <dbReference type="ARBA" id="ARBA00011744"/>
    </source>
</evidence>
<dbReference type="Proteomes" id="UP000030185">
    <property type="component" value="Unassembled WGS sequence"/>
</dbReference>
<keyword evidence="3" id="KW-0808">Transferase</keyword>
<comment type="similarity">
    <text evidence="3">Belongs to the acetolactate synthase small subunit family.</text>
</comment>
<dbReference type="UniPathway" id="UPA00049">
    <property type="reaction ID" value="UER00059"/>
</dbReference>
<dbReference type="GO" id="GO:0009099">
    <property type="term" value="P:L-valine biosynthetic process"/>
    <property type="evidence" value="ECO:0007669"/>
    <property type="project" value="UniProtKB-UniRule"/>
</dbReference>
<gene>
    <name evidence="5" type="ORF">MYP_200</name>
</gene>
<comment type="pathway">
    <text evidence="3">Amino-acid biosynthesis; L-valine biosynthesis; L-valine from pyruvate: step 1/4.</text>
</comment>
<keyword evidence="3" id="KW-0028">Amino-acid biosynthesis</keyword>
<comment type="caution">
    <text evidence="5">The sequence shown here is derived from an EMBL/GenBank/DDBJ whole genome shotgun (WGS) entry which is preliminary data.</text>
</comment>
<dbReference type="SUPFAM" id="SSF55021">
    <property type="entry name" value="ACT-like"/>
    <property type="match status" value="1"/>
</dbReference>
<dbReference type="EC" id="2.2.1.6" evidence="3"/>
<keyword evidence="3" id="KW-0100">Branched-chain amino acid biosynthesis</keyword>
<keyword evidence="6" id="KW-1185">Reference proteome</keyword>
<dbReference type="InterPro" id="IPR045865">
    <property type="entry name" value="ACT-like_dom_sf"/>
</dbReference>
<sequence length="98" mass="10933">MQHIFSLSINKKPGIIIRAALIFERRGFDIDFMEISGEDSSGLNKMIIRATGDSSKVVQIEKQLEKLIDVVKAKYISSELATDNKLQLESKPALLKAV</sequence>
<dbReference type="OrthoDB" id="1523722at2"/>
<protein>
    <recommendedName>
        <fullName evidence="3">Acetolactate synthase small subunit</fullName>
        <shortName evidence="3">AHAS</shortName>
        <shortName evidence="3">ALS</shortName>
        <ecNumber evidence="3">2.2.1.6</ecNumber>
    </recommendedName>
    <alternativeName>
        <fullName evidence="3">Acetohydroxy-acid synthase small subunit</fullName>
    </alternativeName>
</protein>
<dbReference type="EMBL" id="BBLT01000001">
    <property type="protein sequence ID" value="GAL82974.1"/>
    <property type="molecule type" value="Genomic_DNA"/>
</dbReference>
<dbReference type="STRING" id="153721.MYP_200"/>
<reference evidence="5 6" key="1">
    <citation type="submission" date="2014-09" db="EMBL/GenBank/DDBJ databases">
        <title>Sporocytophaga myxococcoides PG-01 genome sequencing.</title>
        <authorList>
            <person name="Liu L."/>
            <person name="Gao P.J."/>
            <person name="Chen G.J."/>
            <person name="Wang L.S."/>
        </authorList>
    </citation>
    <scope>NUCLEOTIDE SEQUENCE [LARGE SCALE GENOMIC DNA]</scope>
    <source>
        <strain evidence="5 6">PG-01</strain>
    </source>
</reference>
<comment type="catalytic activity">
    <reaction evidence="2 3">
        <text>2 pyruvate + H(+) = (2S)-2-acetolactate + CO2</text>
        <dbReference type="Rhea" id="RHEA:25249"/>
        <dbReference type="ChEBI" id="CHEBI:15361"/>
        <dbReference type="ChEBI" id="CHEBI:15378"/>
        <dbReference type="ChEBI" id="CHEBI:16526"/>
        <dbReference type="ChEBI" id="CHEBI:58476"/>
        <dbReference type="EC" id="2.2.1.6"/>
    </reaction>
</comment>
<dbReference type="GO" id="GO:0003984">
    <property type="term" value="F:acetolactate synthase activity"/>
    <property type="evidence" value="ECO:0007669"/>
    <property type="project" value="UniProtKB-UniRule"/>
</dbReference>
<comment type="pathway">
    <text evidence="3">Amino-acid biosynthesis; L-isoleucine biosynthesis; L-isoleucine from 2-oxobutanoate: step 1/4.</text>
</comment>
<dbReference type="Gene3D" id="3.30.70.260">
    <property type="match status" value="1"/>
</dbReference>
<dbReference type="GO" id="GO:0009097">
    <property type="term" value="P:isoleucine biosynthetic process"/>
    <property type="evidence" value="ECO:0007669"/>
    <property type="project" value="UniProtKB-UniRule"/>
</dbReference>
<name>A0A098L9D3_9BACT</name>
<evidence type="ECO:0000313" key="6">
    <source>
        <dbReference type="Proteomes" id="UP000030185"/>
    </source>
</evidence>
<dbReference type="NCBIfam" id="TIGR00119">
    <property type="entry name" value="acolac_sm"/>
    <property type="match status" value="1"/>
</dbReference>
<dbReference type="GO" id="GO:1990610">
    <property type="term" value="F:acetolactate synthase regulator activity"/>
    <property type="evidence" value="ECO:0007669"/>
    <property type="project" value="UniProtKB-UniRule"/>
</dbReference>
<evidence type="ECO:0000259" key="4">
    <source>
        <dbReference type="PROSITE" id="PS51671"/>
    </source>
</evidence>
<dbReference type="Pfam" id="PF13710">
    <property type="entry name" value="ACT_5"/>
    <property type="match status" value="1"/>
</dbReference>
<evidence type="ECO:0000256" key="3">
    <source>
        <dbReference type="RuleBase" id="RU368092"/>
    </source>
</evidence>
<dbReference type="UniPathway" id="UPA00047">
    <property type="reaction ID" value="UER00055"/>
</dbReference>
<comment type="function">
    <text evidence="3">Catalyzes the conversion of 2 pyruvate molecules into acetolactate in the first common step of the biosynthetic pathway of the branched-amino acids such as leucine, isoleucine, and valine.</text>
</comment>
<comment type="subunit">
    <text evidence="1 3">Dimer of large and small chains.</text>
</comment>
<dbReference type="RefSeq" id="WP_052429864.1">
    <property type="nucleotide sequence ID" value="NZ_BBLT01000001.1"/>
</dbReference>
<dbReference type="PROSITE" id="PS51671">
    <property type="entry name" value="ACT"/>
    <property type="match status" value="1"/>
</dbReference>
<proteinExistence type="inferred from homology"/>
<dbReference type="eggNOG" id="COG0440">
    <property type="taxonomic scope" value="Bacteria"/>
</dbReference>
<dbReference type="InterPro" id="IPR002912">
    <property type="entry name" value="ACT_dom"/>
</dbReference>
<feature type="domain" description="ACT" evidence="4">
    <location>
        <begin position="4"/>
        <end position="78"/>
    </location>
</feature>
<dbReference type="AlphaFoldDB" id="A0A098L9D3"/>
<evidence type="ECO:0000256" key="2">
    <source>
        <dbReference type="ARBA" id="ARBA00048670"/>
    </source>
</evidence>
<accession>A0A098L9D3</accession>
<dbReference type="InterPro" id="IPR004789">
    <property type="entry name" value="Acetalactate_synth_ssu"/>
</dbReference>
<organism evidence="5 6">
    <name type="scientific">Sporocytophaga myxococcoides</name>
    <dbReference type="NCBI Taxonomy" id="153721"/>
    <lineage>
        <taxon>Bacteria</taxon>
        <taxon>Pseudomonadati</taxon>
        <taxon>Bacteroidota</taxon>
        <taxon>Cytophagia</taxon>
        <taxon>Cytophagales</taxon>
        <taxon>Cytophagaceae</taxon>
        <taxon>Sporocytophaga</taxon>
    </lineage>
</organism>
<evidence type="ECO:0000313" key="5">
    <source>
        <dbReference type="EMBL" id="GAL82974.1"/>
    </source>
</evidence>